<dbReference type="Gene3D" id="3.40.50.300">
    <property type="entry name" value="P-loop containing nucleotide triphosphate hydrolases"/>
    <property type="match status" value="1"/>
</dbReference>
<evidence type="ECO:0000256" key="6">
    <source>
        <dbReference type="ARBA" id="ARBA00022840"/>
    </source>
</evidence>
<dbReference type="GO" id="GO:0016020">
    <property type="term" value="C:membrane"/>
    <property type="evidence" value="ECO:0007669"/>
    <property type="project" value="UniProtKB-SubCell"/>
</dbReference>
<evidence type="ECO:0000256" key="3">
    <source>
        <dbReference type="ARBA" id="ARBA00022692"/>
    </source>
</evidence>
<keyword evidence="5" id="KW-0611">Plant defense</keyword>
<keyword evidence="6" id="KW-0067">ATP-binding</keyword>
<name>A0AAN9JMK5_CLITE</name>
<comment type="caution">
    <text evidence="11">The sequence shown here is derived from an EMBL/GenBank/DDBJ whole genome shotgun (WGS) entry which is preliminary data.</text>
</comment>
<dbReference type="GO" id="GO:0006952">
    <property type="term" value="P:defense response"/>
    <property type="evidence" value="ECO:0007669"/>
    <property type="project" value="UniProtKB-KW"/>
</dbReference>
<evidence type="ECO:0000313" key="12">
    <source>
        <dbReference type="Proteomes" id="UP001359559"/>
    </source>
</evidence>
<sequence>MEVIASVLISEVANRLIEGLLRTIRSSKNEVEQLILSHDYVMKMVQGKDRAEVNDAIWKWVEDVDEVREQIIRMQEEVQTKHGLTRVYYSVRKFFRYRQLIPSKIRALNTKLKLIPLFVPAPPIPALRPISSGNFEYFQSTTEASGKLLGALGDDTCHIIGLYGLRGSGKTALVKAVVGEQGNHYLIVFATVSIDPNIRRIQDEIADCLGFKLEESSEAGRSRRILSRLFSHKHVLVIFDDVLAKLEFEDVGIPYKGDHRGLKVLFTTRNQQVCTLMECDKEVALNPLSENDAWKLFKKHSGIDEENNESSSSLLNVAREVAVECKGLPGKIKDVGYSLKRKPIEEWEATLDSLRHSMALYQVFLSFRGDDTPLSEVAGLSGDHYTTGCRKRINQASGFEALYLCYGEDQDGVFHVLLKMGEASAKSKSKRQSILTCAFHAPLSSDSIQSTCKFSRKITEKTKEKMHDFCFTIPYGLLLLGGGVFGYLNKGSVASLSGGAGSGLVLIFAGYLSLNAFGKRKNSYLALIIETVCAAILTYIMGKRYMETSKIMPAGLVAGISLLMTLFYLWKLFTGGNHLPAKAE</sequence>
<reference evidence="11 12" key="1">
    <citation type="submission" date="2024-01" db="EMBL/GenBank/DDBJ databases">
        <title>The genomes of 5 underutilized Papilionoideae crops provide insights into root nodulation and disease resistance.</title>
        <authorList>
            <person name="Yuan L."/>
        </authorList>
    </citation>
    <scope>NUCLEOTIDE SEQUENCE [LARGE SCALE GENOMIC DNA]</scope>
    <source>
        <strain evidence="11">LY-2023</strain>
        <tissue evidence="11">Leaf</tissue>
    </source>
</reference>
<dbReference type="InterPro" id="IPR027417">
    <property type="entry name" value="P-loop_NTPase"/>
</dbReference>
<feature type="transmembrane region" description="Helical" evidence="9">
    <location>
        <begin position="469"/>
        <end position="488"/>
    </location>
</feature>
<dbReference type="InterPro" id="IPR044890">
    <property type="entry name" value="TMEM14_sf"/>
</dbReference>
<dbReference type="InterPro" id="IPR005349">
    <property type="entry name" value="TMEM14"/>
</dbReference>
<dbReference type="PRINTS" id="PR00364">
    <property type="entry name" value="DISEASERSIST"/>
</dbReference>
<feature type="transmembrane region" description="Helical" evidence="9">
    <location>
        <begin position="524"/>
        <end position="542"/>
    </location>
</feature>
<evidence type="ECO:0000256" key="2">
    <source>
        <dbReference type="ARBA" id="ARBA00007590"/>
    </source>
</evidence>
<dbReference type="PANTHER" id="PTHR33463">
    <property type="entry name" value="NB-ARC DOMAIN-CONTAINING PROTEIN-RELATED"/>
    <property type="match status" value="1"/>
</dbReference>
<evidence type="ECO:0000256" key="7">
    <source>
        <dbReference type="ARBA" id="ARBA00022989"/>
    </source>
</evidence>
<evidence type="ECO:0000256" key="5">
    <source>
        <dbReference type="ARBA" id="ARBA00022821"/>
    </source>
</evidence>
<evidence type="ECO:0000256" key="9">
    <source>
        <dbReference type="SAM" id="Phobius"/>
    </source>
</evidence>
<dbReference type="PANTHER" id="PTHR33463:SF183">
    <property type="entry name" value="NB-ARC DOMAIN DISEASE RESISTANCE PROTEIN"/>
    <property type="match status" value="1"/>
</dbReference>
<dbReference type="Pfam" id="PF03647">
    <property type="entry name" value="Tmemb_14"/>
    <property type="match status" value="1"/>
</dbReference>
<keyword evidence="4" id="KW-0547">Nucleotide-binding</keyword>
<dbReference type="GO" id="GO:0005524">
    <property type="term" value="F:ATP binding"/>
    <property type="evidence" value="ECO:0007669"/>
    <property type="project" value="UniProtKB-KW"/>
</dbReference>
<dbReference type="Pfam" id="PF00931">
    <property type="entry name" value="NB-ARC"/>
    <property type="match status" value="1"/>
</dbReference>
<proteinExistence type="inferred from homology"/>
<dbReference type="GO" id="GO:0043531">
    <property type="term" value="F:ADP binding"/>
    <property type="evidence" value="ECO:0007669"/>
    <property type="project" value="InterPro"/>
</dbReference>
<dbReference type="Gene3D" id="1.10.10.1740">
    <property type="entry name" value="Transmembrane protein 14-like"/>
    <property type="match status" value="1"/>
</dbReference>
<dbReference type="EMBL" id="JAYKXN010000003">
    <property type="protein sequence ID" value="KAK7300099.1"/>
    <property type="molecule type" value="Genomic_DNA"/>
</dbReference>
<dbReference type="InterPro" id="IPR002182">
    <property type="entry name" value="NB-ARC"/>
</dbReference>
<gene>
    <name evidence="11" type="ORF">RJT34_10932</name>
</gene>
<feature type="transmembrane region" description="Helical" evidence="9">
    <location>
        <begin position="494"/>
        <end position="512"/>
    </location>
</feature>
<evidence type="ECO:0000256" key="8">
    <source>
        <dbReference type="ARBA" id="ARBA00023136"/>
    </source>
</evidence>
<organism evidence="11 12">
    <name type="scientific">Clitoria ternatea</name>
    <name type="common">Butterfly pea</name>
    <dbReference type="NCBI Taxonomy" id="43366"/>
    <lineage>
        <taxon>Eukaryota</taxon>
        <taxon>Viridiplantae</taxon>
        <taxon>Streptophyta</taxon>
        <taxon>Embryophyta</taxon>
        <taxon>Tracheophyta</taxon>
        <taxon>Spermatophyta</taxon>
        <taxon>Magnoliopsida</taxon>
        <taxon>eudicotyledons</taxon>
        <taxon>Gunneridae</taxon>
        <taxon>Pentapetalae</taxon>
        <taxon>rosids</taxon>
        <taxon>fabids</taxon>
        <taxon>Fabales</taxon>
        <taxon>Fabaceae</taxon>
        <taxon>Papilionoideae</taxon>
        <taxon>50 kb inversion clade</taxon>
        <taxon>NPAAA clade</taxon>
        <taxon>indigoferoid/millettioid clade</taxon>
        <taxon>Phaseoleae</taxon>
        <taxon>Clitoria</taxon>
    </lineage>
</organism>
<keyword evidence="8 9" id="KW-0472">Membrane</keyword>
<protein>
    <recommendedName>
        <fullName evidence="10">NB-ARC domain-containing protein</fullName>
    </recommendedName>
</protein>
<keyword evidence="7 9" id="KW-1133">Transmembrane helix</keyword>
<feature type="domain" description="NB-ARC" evidence="10">
    <location>
        <begin position="147"/>
        <end position="301"/>
    </location>
</feature>
<comment type="similarity">
    <text evidence="2">Belongs to the TMEM14 family.</text>
</comment>
<comment type="subcellular location">
    <subcellularLocation>
        <location evidence="1">Membrane</location>
    </subcellularLocation>
</comment>
<evidence type="ECO:0000313" key="11">
    <source>
        <dbReference type="EMBL" id="KAK7300099.1"/>
    </source>
</evidence>
<evidence type="ECO:0000256" key="4">
    <source>
        <dbReference type="ARBA" id="ARBA00022741"/>
    </source>
</evidence>
<keyword evidence="3 9" id="KW-0812">Transmembrane</keyword>
<evidence type="ECO:0000256" key="1">
    <source>
        <dbReference type="ARBA" id="ARBA00004370"/>
    </source>
</evidence>
<feature type="transmembrane region" description="Helical" evidence="9">
    <location>
        <begin position="554"/>
        <end position="573"/>
    </location>
</feature>
<evidence type="ECO:0000259" key="10">
    <source>
        <dbReference type="Pfam" id="PF00931"/>
    </source>
</evidence>
<dbReference type="InterPro" id="IPR042197">
    <property type="entry name" value="Apaf_helical"/>
</dbReference>
<dbReference type="SUPFAM" id="SSF52540">
    <property type="entry name" value="P-loop containing nucleoside triphosphate hydrolases"/>
    <property type="match status" value="1"/>
</dbReference>
<dbReference type="Gene3D" id="1.10.8.430">
    <property type="entry name" value="Helical domain of apoptotic protease-activating factors"/>
    <property type="match status" value="1"/>
</dbReference>
<accession>A0AAN9JMK5</accession>
<dbReference type="Proteomes" id="UP001359559">
    <property type="component" value="Unassembled WGS sequence"/>
</dbReference>
<dbReference type="InterPro" id="IPR050905">
    <property type="entry name" value="Plant_NBS-LRR"/>
</dbReference>
<keyword evidence="12" id="KW-1185">Reference proteome</keyword>
<dbReference type="AlphaFoldDB" id="A0AAN9JMK5"/>